<proteinExistence type="predicted"/>
<dbReference type="KEGG" id="vg:26683651"/>
<sequence>MDSYIEKVIDDHVLGFCKAVEHNKGVPHLNLYALHKWGKSNKDRFSVKDDGTIEVSENGKVYATVSSDWKTVTPFEIDRC</sequence>
<dbReference type="GeneID" id="26683651"/>
<evidence type="ECO:0000313" key="1">
    <source>
        <dbReference type="EMBL" id="CCA61463.1"/>
    </source>
</evidence>
<accession>F2NZ35</accession>
<organism evidence="1 2">
    <name type="scientific">Diadromus pulchellus ascovirus 4a</name>
    <dbReference type="NCBI Taxonomy" id="158683"/>
    <lineage>
        <taxon>Viruses</taxon>
        <taxon>Varidnaviria</taxon>
        <taxon>Bamfordvirae</taxon>
        <taxon>Nucleocytoviricota</taxon>
        <taxon>Megaviricetes</taxon>
        <taxon>Pimascovirales</taxon>
        <taxon>Pimascovirales incertae sedis</taxon>
        <taxon>Ascoviridae</taxon>
        <taxon>Toursvirus</taxon>
        <taxon>Toursvirus dptv1a</taxon>
    </lineage>
</organism>
<keyword evidence="2" id="KW-1185">Reference proteome</keyword>
<dbReference type="Proteomes" id="UP000203898">
    <property type="component" value="Segment"/>
</dbReference>
<dbReference type="EMBL" id="CU469068">
    <property type="protein sequence ID" value="CCA61463.1"/>
    <property type="molecule type" value="Genomic_DNA"/>
</dbReference>
<reference evidence="1 2" key="1">
    <citation type="journal article" date="2009" name="PLoS ONE">
        <title>Symbiotic virus at the evolutionary intersection of three types of large DNA viruses; iridoviruses, ascoviruses, and ichnoviruses.</title>
        <authorList>
            <person name="Bigot Y."/>
            <person name="Renault S."/>
            <person name="Nicolas J."/>
            <person name="Moundras C."/>
            <person name="Demattei M.V."/>
            <person name="Samain S."/>
            <person name="Bideshi D.K."/>
            <person name="Federici B.A."/>
        </authorList>
    </citation>
    <scope>NUCLEOTIDE SEQUENCE [LARGE SCALE GENOMIC DNA]</scope>
</reference>
<name>F2NZ35_9VIRU</name>
<protein>
    <submittedName>
        <fullName evidence="1">Complete DpAV4 genome</fullName>
    </submittedName>
</protein>
<dbReference type="RefSeq" id="YP_009640094.1">
    <property type="nucleotide sequence ID" value="NC_011335.1"/>
</dbReference>
<evidence type="ECO:0000313" key="2">
    <source>
        <dbReference type="Proteomes" id="UP000203898"/>
    </source>
</evidence>